<dbReference type="InterPro" id="IPR009049">
    <property type="entry name" value="Argininosuccinate_lyase"/>
</dbReference>
<evidence type="ECO:0000256" key="6">
    <source>
        <dbReference type="ARBA" id="ARBA00023239"/>
    </source>
</evidence>
<evidence type="ECO:0000259" key="9">
    <source>
        <dbReference type="Pfam" id="PF14698"/>
    </source>
</evidence>
<dbReference type="SUPFAM" id="SSF48557">
    <property type="entry name" value="L-aspartase-like"/>
    <property type="match status" value="1"/>
</dbReference>
<dbReference type="Gene3D" id="1.10.40.30">
    <property type="entry name" value="Fumarase/aspartase (C-terminal domain)"/>
    <property type="match status" value="1"/>
</dbReference>
<evidence type="ECO:0000256" key="2">
    <source>
        <dbReference type="ARBA" id="ARBA00004941"/>
    </source>
</evidence>
<dbReference type="FunFam" id="1.10.275.10:FF:000002">
    <property type="entry name" value="Argininosuccinate lyase"/>
    <property type="match status" value="1"/>
</dbReference>
<keyword evidence="7" id="KW-0963">Cytoplasm</keyword>
<dbReference type="STRING" id="1162668.LFE_2113"/>
<dbReference type="InterPro" id="IPR008948">
    <property type="entry name" value="L-Aspartase-like"/>
</dbReference>
<dbReference type="FunFam" id="1.10.40.30:FF:000001">
    <property type="entry name" value="Argininosuccinate lyase"/>
    <property type="match status" value="1"/>
</dbReference>
<dbReference type="GO" id="GO:0042450">
    <property type="term" value="P:L-arginine biosynthetic process via ornithine"/>
    <property type="evidence" value="ECO:0007669"/>
    <property type="project" value="UniProtKB-UniRule"/>
</dbReference>
<keyword evidence="5 7" id="KW-0028">Amino-acid biosynthesis</keyword>
<dbReference type="NCBIfam" id="TIGR00838">
    <property type="entry name" value="argH"/>
    <property type="match status" value="1"/>
</dbReference>
<dbReference type="HAMAP" id="MF_00006">
    <property type="entry name" value="Arg_succ_lyase"/>
    <property type="match status" value="1"/>
</dbReference>
<organism evidence="10 11">
    <name type="scientific">Leptospirillum ferrooxidans (strain C2-3)</name>
    <dbReference type="NCBI Taxonomy" id="1162668"/>
    <lineage>
        <taxon>Bacteria</taxon>
        <taxon>Pseudomonadati</taxon>
        <taxon>Nitrospirota</taxon>
        <taxon>Nitrospiria</taxon>
        <taxon>Nitrospirales</taxon>
        <taxon>Nitrospiraceae</taxon>
        <taxon>Leptospirillum</taxon>
    </lineage>
</organism>
<dbReference type="Gene3D" id="1.10.275.10">
    <property type="entry name" value="Fumarase/aspartase (N-terminal domain)"/>
    <property type="match status" value="1"/>
</dbReference>
<dbReference type="Pfam" id="PF14698">
    <property type="entry name" value="ASL_C2"/>
    <property type="match status" value="1"/>
</dbReference>
<feature type="domain" description="Argininosuccinate lyase C-terminal" evidence="9">
    <location>
        <begin position="373"/>
        <end position="439"/>
    </location>
</feature>
<dbReference type="Gene3D" id="1.20.200.10">
    <property type="entry name" value="Fumarase/aspartase (Central domain)"/>
    <property type="match status" value="1"/>
</dbReference>
<dbReference type="InterPro" id="IPR000362">
    <property type="entry name" value="Fumarate_lyase_fam"/>
</dbReference>
<evidence type="ECO:0000256" key="5">
    <source>
        <dbReference type="ARBA" id="ARBA00022605"/>
    </source>
</evidence>
<dbReference type="PANTHER" id="PTHR43814:SF1">
    <property type="entry name" value="ARGININOSUCCINATE LYASE"/>
    <property type="match status" value="1"/>
</dbReference>
<dbReference type="InterPro" id="IPR020557">
    <property type="entry name" value="Fumarate_lyase_CS"/>
</dbReference>
<evidence type="ECO:0000259" key="8">
    <source>
        <dbReference type="Pfam" id="PF00206"/>
    </source>
</evidence>
<gene>
    <name evidence="7" type="primary">argH</name>
    <name evidence="10" type="ordered locus">LFE_2113</name>
</gene>
<keyword evidence="11" id="KW-1185">Reference proteome</keyword>
<evidence type="ECO:0000256" key="4">
    <source>
        <dbReference type="ARBA" id="ARBA00022571"/>
    </source>
</evidence>
<dbReference type="PATRIC" id="fig|1162668.3.peg.2503"/>
<dbReference type="GO" id="GO:0004056">
    <property type="term" value="F:argininosuccinate lyase activity"/>
    <property type="evidence" value="ECO:0007669"/>
    <property type="project" value="UniProtKB-UniRule"/>
</dbReference>
<evidence type="ECO:0000256" key="7">
    <source>
        <dbReference type="HAMAP-Rule" id="MF_00006"/>
    </source>
</evidence>
<comment type="similarity">
    <text evidence="7">Belongs to the lyase 1 family. Argininosuccinate lyase subfamily.</text>
</comment>
<dbReference type="FunFam" id="1.20.200.10:FF:000015">
    <property type="entry name" value="argininosuccinate lyase isoform X2"/>
    <property type="match status" value="1"/>
</dbReference>
<feature type="domain" description="Fumarate lyase N-terminal" evidence="8">
    <location>
        <begin position="15"/>
        <end position="309"/>
    </location>
</feature>
<dbReference type="InterPro" id="IPR022761">
    <property type="entry name" value="Fumarate_lyase_N"/>
</dbReference>
<evidence type="ECO:0000256" key="1">
    <source>
        <dbReference type="ARBA" id="ARBA00000985"/>
    </source>
</evidence>
<evidence type="ECO:0000256" key="3">
    <source>
        <dbReference type="ARBA" id="ARBA00012338"/>
    </source>
</evidence>
<reference evidence="11" key="2">
    <citation type="submission" date="2012-03" db="EMBL/GenBank/DDBJ databases">
        <title>The complete genome sequence of the pioneer microbe on fresh volcanic deposit, Leptospirillum ferrooxidans strain C2-3.</title>
        <authorList>
            <person name="Fujimura R."/>
            <person name="Sato Y."/>
            <person name="Nishizawa T."/>
            <person name="Nanba K."/>
            <person name="Oshima K."/>
            <person name="Hattori M."/>
            <person name="Kamijo T."/>
            <person name="Ohta H."/>
        </authorList>
    </citation>
    <scope>NUCLEOTIDE SEQUENCE [LARGE SCALE GENOMIC DNA]</scope>
    <source>
        <strain evidence="11">C2-3</strain>
    </source>
</reference>
<comment type="catalytic activity">
    <reaction evidence="1 7">
        <text>2-(N(omega)-L-arginino)succinate = fumarate + L-arginine</text>
        <dbReference type="Rhea" id="RHEA:24020"/>
        <dbReference type="ChEBI" id="CHEBI:29806"/>
        <dbReference type="ChEBI" id="CHEBI:32682"/>
        <dbReference type="ChEBI" id="CHEBI:57472"/>
        <dbReference type="EC" id="4.3.2.1"/>
    </reaction>
</comment>
<sequence length="468" mass="51988">MMEKGAPLPDKPWGGRFQEATDEEVLAYTESISFDQTLWRQDIRGSGAHAKMLVKVGILTGEEGDAILLGLSEIAEEFEKGTFPVRPELEDIHMNIERRLFEKIGTPAHKLHTARSRNDQVALDLRLYVVDEASALVGLLRDLLDVILEKAEGGVDLLMPGYTHLQPAQPITGGYYYLCHAERLLRDLDRVKDVRRRAGISPLGSGALAGTTFPIDRHYVADLLGLQGITGNGLDAVSDRDFAADFLHALSLLMVHLSQWAEEWILWSTSEFSVLEIPDRYMTGSSMMPQKKNPDILELTRGRAGRVLGDYVSLMTLLKALPGGYNRDLQEDKEQLFDAVSVGKRAVSMMTSLCGQARLKEEKLRSRLSSGGLLATDMAEDLVRMGVPFREAHAIVGRIVAHSDKLGLSLSEMSDEDLSRFYEGFPKGYAKCLTPEMAVSRRNHPGGPARERVLERISAIRSILAEFR</sequence>
<name>I0IR87_LEPFC</name>
<evidence type="ECO:0000313" key="10">
    <source>
        <dbReference type="EMBL" id="BAM07786.1"/>
    </source>
</evidence>
<dbReference type="Proteomes" id="UP000007382">
    <property type="component" value="Chromosome"/>
</dbReference>
<accession>I0IR87</accession>
<dbReference type="PROSITE" id="PS00163">
    <property type="entry name" value="FUMARATE_LYASES"/>
    <property type="match status" value="1"/>
</dbReference>
<dbReference type="AlphaFoldDB" id="I0IR87"/>
<dbReference type="CDD" id="cd01359">
    <property type="entry name" value="Argininosuccinate_lyase"/>
    <property type="match status" value="1"/>
</dbReference>
<comment type="pathway">
    <text evidence="2 7">Amino-acid biosynthesis; L-arginine biosynthesis; L-arginine from L-ornithine and carbamoyl phosphate: step 3/3.</text>
</comment>
<dbReference type="eggNOG" id="COG0165">
    <property type="taxonomic scope" value="Bacteria"/>
</dbReference>
<dbReference type="Pfam" id="PF00206">
    <property type="entry name" value="Lyase_1"/>
    <property type="match status" value="1"/>
</dbReference>
<keyword evidence="6 7" id="KW-0456">Lyase</keyword>
<dbReference type="PRINTS" id="PR00149">
    <property type="entry name" value="FUMRATELYASE"/>
</dbReference>
<dbReference type="PANTHER" id="PTHR43814">
    <property type="entry name" value="ARGININOSUCCINATE LYASE"/>
    <property type="match status" value="1"/>
</dbReference>
<proteinExistence type="inferred from homology"/>
<dbReference type="UniPathway" id="UPA00068">
    <property type="reaction ID" value="UER00114"/>
</dbReference>
<comment type="subcellular location">
    <subcellularLocation>
        <location evidence="7">Cytoplasm</location>
    </subcellularLocation>
</comment>
<dbReference type="InterPro" id="IPR024083">
    <property type="entry name" value="Fumarase/histidase_N"/>
</dbReference>
<keyword evidence="4 7" id="KW-0055">Arginine biosynthesis</keyword>
<dbReference type="PRINTS" id="PR00145">
    <property type="entry name" value="ARGSUCLYASE"/>
</dbReference>
<dbReference type="EMBL" id="AP012342">
    <property type="protein sequence ID" value="BAM07786.1"/>
    <property type="molecule type" value="Genomic_DNA"/>
</dbReference>
<reference evidence="10 11" key="1">
    <citation type="journal article" date="2012" name="J. Bacteriol.">
        <title>Complete Genome Sequence of Leptospirillum ferrooxidans Strain C2-3, Isolated from a Fresh Volcanic Ash Deposit on the Island of Miyake, Japan.</title>
        <authorList>
            <person name="Fujimura R."/>
            <person name="Sato Y."/>
            <person name="Nishizawa T."/>
            <person name="Oshima K."/>
            <person name="Kim S.-W."/>
            <person name="Hattori M."/>
            <person name="Kamijo T."/>
            <person name="Ohta H."/>
        </authorList>
    </citation>
    <scope>NUCLEOTIDE SEQUENCE [LARGE SCALE GENOMIC DNA]</scope>
    <source>
        <strain evidence="10 11">C2-3</strain>
    </source>
</reference>
<dbReference type="GO" id="GO:0005829">
    <property type="term" value="C:cytosol"/>
    <property type="evidence" value="ECO:0007669"/>
    <property type="project" value="TreeGrafter"/>
</dbReference>
<evidence type="ECO:0000313" key="11">
    <source>
        <dbReference type="Proteomes" id="UP000007382"/>
    </source>
</evidence>
<dbReference type="KEGG" id="lfc:LFE_2113"/>
<protein>
    <recommendedName>
        <fullName evidence="3 7">Argininosuccinate lyase</fullName>
        <shortName evidence="7">ASAL</shortName>
        <ecNumber evidence="3 7">4.3.2.1</ecNumber>
    </recommendedName>
    <alternativeName>
        <fullName evidence="7">Arginosuccinase</fullName>
    </alternativeName>
</protein>
<dbReference type="InterPro" id="IPR029419">
    <property type="entry name" value="Arg_succ_lyase_C"/>
</dbReference>
<dbReference type="EC" id="4.3.2.1" evidence="3 7"/>
<dbReference type="HOGENOM" id="CLU_027272_2_3_0"/>